<organism evidence="1 2">
    <name type="scientific">Ilyodon furcidens</name>
    <name type="common">goldbreast splitfin</name>
    <dbReference type="NCBI Taxonomy" id="33524"/>
    <lineage>
        <taxon>Eukaryota</taxon>
        <taxon>Metazoa</taxon>
        <taxon>Chordata</taxon>
        <taxon>Craniata</taxon>
        <taxon>Vertebrata</taxon>
        <taxon>Euteleostomi</taxon>
        <taxon>Actinopterygii</taxon>
        <taxon>Neopterygii</taxon>
        <taxon>Teleostei</taxon>
        <taxon>Neoteleostei</taxon>
        <taxon>Acanthomorphata</taxon>
        <taxon>Ovalentaria</taxon>
        <taxon>Atherinomorphae</taxon>
        <taxon>Cyprinodontiformes</taxon>
        <taxon>Goodeidae</taxon>
        <taxon>Ilyodon</taxon>
    </lineage>
</organism>
<protein>
    <submittedName>
        <fullName evidence="1">Uncharacterized protein</fullName>
    </submittedName>
</protein>
<keyword evidence="2" id="KW-1185">Reference proteome</keyword>
<dbReference type="Proteomes" id="UP001482620">
    <property type="component" value="Unassembled WGS sequence"/>
</dbReference>
<sequence>MSQFFLNVFLVIIRMEDLVTEDELSDMHSIFDVISPMDTFLKTLRLFNMHLGKLGYFVNSEALLALLPCSLLCFKMQQNVATRTPYLNLKAPLELFPFLFFYYSHFPSNQPWIGFPLTSTF</sequence>
<dbReference type="EMBL" id="JAHRIQ010108814">
    <property type="protein sequence ID" value="MEQ2257056.1"/>
    <property type="molecule type" value="Genomic_DNA"/>
</dbReference>
<gene>
    <name evidence="1" type="ORF">ILYODFUR_030510</name>
</gene>
<name>A0ABV0VIH2_9TELE</name>
<proteinExistence type="predicted"/>
<evidence type="ECO:0000313" key="2">
    <source>
        <dbReference type="Proteomes" id="UP001482620"/>
    </source>
</evidence>
<reference evidence="1 2" key="1">
    <citation type="submission" date="2021-06" db="EMBL/GenBank/DDBJ databases">
        <authorList>
            <person name="Palmer J.M."/>
        </authorList>
    </citation>
    <scope>NUCLEOTIDE SEQUENCE [LARGE SCALE GENOMIC DNA]</scope>
    <source>
        <strain evidence="2">if_2019</strain>
        <tissue evidence="1">Muscle</tissue>
    </source>
</reference>
<comment type="caution">
    <text evidence="1">The sequence shown here is derived from an EMBL/GenBank/DDBJ whole genome shotgun (WGS) entry which is preliminary data.</text>
</comment>
<accession>A0ABV0VIH2</accession>
<evidence type="ECO:0000313" key="1">
    <source>
        <dbReference type="EMBL" id="MEQ2257056.1"/>
    </source>
</evidence>